<protein>
    <recommendedName>
        <fullName evidence="3">Carboxylesterase type B domain-containing protein</fullName>
    </recommendedName>
</protein>
<gene>
    <name evidence="4" type="ORF">GE061_002006</name>
</gene>
<dbReference type="Proteomes" id="UP000466442">
    <property type="component" value="Unassembled WGS sequence"/>
</dbReference>
<name>A0A8S9X3Y9_APOLU</name>
<accession>A0A8S9X3Y9</accession>
<proteinExistence type="predicted"/>
<organism evidence="4 5">
    <name type="scientific">Apolygus lucorum</name>
    <name type="common">Small green plant bug</name>
    <name type="synonym">Lygocoris lucorum</name>
    <dbReference type="NCBI Taxonomy" id="248454"/>
    <lineage>
        <taxon>Eukaryota</taxon>
        <taxon>Metazoa</taxon>
        <taxon>Ecdysozoa</taxon>
        <taxon>Arthropoda</taxon>
        <taxon>Hexapoda</taxon>
        <taxon>Insecta</taxon>
        <taxon>Pterygota</taxon>
        <taxon>Neoptera</taxon>
        <taxon>Paraneoptera</taxon>
        <taxon>Hemiptera</taxon>
        <taxon>Heteroptera</taxon>
        <taxon>Panheteroptera</taxon>
        <taxon>Cimicomorpha</taxon>
        <taxon>Miridae</taxon>
        <taxon>Mirini</taxon>
        <taxon>Apolygus</taxon>
    </lineage>
</organism>
<dbReference type="SUPFAM" id="SSF53474">
    <property type="entry name" value="alpha/beta-Hydrolases"/>
    <property type="match status" value="1"/>
</dbReference>
<keyword evidence="1" id="KW-0325">Glycoprotein</keyword>
<evidence type="ECO:0000313" key="5">
    <source>
        <dbReference type="Proteomes" id="UP000466442"/>
    </source>
</evidence>
<comment type="caution">
    <text evidence="4">The sequence shown here is derived from an EMBL/GenBank/DDBJ whole genome shotgun (WGS) entry which is preliminary data.</text>
</comment>
<evidence type="ECO:0000256" key="1">
    <source>
        <dbReference type="ARBA" id="ARBA00023180"/>
    </source>
</evidence>
<dbReference type="EMBL" id="WIXP02000010">
    <property type="protein sequence ID" value="KAF6203673.1"/>
    <property type="molecule type" value="Genomic_DNA"/>
</dbReference>
<evidence type="ECO:0000259" key="3">
    <source>
        <dbReference type="Pfam" id="PF00135"/>
    </source>
</evidence>
<sequence>MRSEVSRLLLLVSQLFFVICSPEVSLPVGRVRGIFQETINGRRIRSFLGIPYAEPPIGSLRFKEPKPFRAWDDVLNATSPPNKCLQSNKRGVGKEDCLYLNVHTPEVS</sequence>
<dbReference type="AlphaFoldDB" id="A0A8S9X3Y9"/>
<dbReference type="InterPro" id="IPR050309">
    <property type="entry name" value="Type-B_Carboxylest/Lipase"/>
</dbReference>
<feature type="domain" description="Carboxylesterase type B" evidence="3">
    <location>
        <begin position="21"/>
        <end position="106"/>
    </location>
</feature>
<evidence type="ECO:0000256" key="2">
    <source>
        <dbReference type="SAM" id="SignalP"/>
    </source>
</evidence>
<dbReference type="PANTHER" id="PTHR11559">
    <property type="entry name" value="CARBOXYLESTERASE"/>
    <property type="match status" value="1"/>
</dbReference>
<feature type="chain" id="PRO_5035911772" description="Carboxylesterase type B domain-containing protein" evidence="2">
    <location>
        <begin position="21"/>
        <end position="108"/>
    </location>
</feature>
<keyword evidence="2" id="KW-0732">Signal</keyword>
<dbReference type="OrthoDB" id="19653at2759"/>
<dbReference type="Gene3D" id="3.40.50.1820">
    <property type="entry name" value="alpha/beta hydrolase"/>
    <property type="match status" value="1"/>
</dbReference>
<dbReference type="InterPro" id="IPR029058">
    <property type="entry name" value="AB_hydrolase_fold"/>
</dbReference>
<evidence type="ECO:0000313" key="4">
    <source>
        <dbReference type="EMBL" id="KAF6203673.1"/>
    </source>
</evidence>
<dbReference type="InterPro" id="IPR002018">
    <property type="entry name" value="CarbesteraseB"/>
</dbReference>
<keyword evidence="5" id="KW-1185">Reference proteome</keyword>
<feature type="signal peptide" evidence="2">
    <location>
        <begin position="1"/>
        <end position="20"/>
    </location>
</feature>
<dbReference type="Pfam" id="PF00135">
    <property type="entry name" value="COesterase"/>
    <property type="match status" value="1"/>
</dbReference>
<reference evidence="4" key="1">
    <citation type="journal article" date="2021" name="Mol. Ecol. Resour.">
        <title>Apolygus lucorum genome provides insights into omnivorousness and mesophyll feeding.</title>
        <authorList>
            <person name="Liu Y."/>
            <person name="Liu H."/>
            <person name="Wang H."/>
            <person name="Huang T."/>
            <person name="Liu B."/>
            <person name="Yang B."/>
            <person name="Yin L."/>
            <person name="Li B."/>
            <person name="Zhang Y."/>
            <person name="Zhang S."/>
            <person name="Jiang F."/>
            <person name="Zhang X."/>
            <person name="Ren Y."/>
            <person name="Wang B."/>
            <person name="Wang S."/>
            <person name="Lu Y."/>
            <person name="Wu K."/>
            <person name="Fan W."/>
            <person name="Wang G."/>
        </authorList>
    </citation>
    <scope>NUCLEOTIDE SEQUENCE</scope>
    <source>
        <strain evidence="4">12Hb</strain>
    </source>
</reference>